<protein>
    <submittedName>
        <fullName evidence="1">Uncharacterized protein</fullName>
    </submittedName>
</protein>
<dbReference type="Proteomes" id="UP000012101">
    <property type="component" value="Unassembled WGS sequence"/>
</dbReference>
<gene>
    <name evidence="1" type="ORF">LEP1GSC038_1813</name>
</gene>
<comment type="caution">
    <text evidence="1">The sequence shown here is derived from an EMBL/GenBank/DDBJ whole genome shotgun (WGS) entry which is preliminary data.</text>
</comment>
<dbReference type="AlphaFoldDB" id="M6FC95"/>
<sequence length="208" mass="22188">MNEIGSQILAGTGTLYEIQELCYSGVPMFLDGSLTLNGEYPLSGSSKRPATIRVIFSGSIDSVVVSPEFNKAIAQIRAGGVRSIINYRFETSTLSGKLYGSALRSSILDGSWPLNGFTILSGANVGIQPYEIAFGTGGLESGVPRSPQDSDTGLQNEVFRKLVEIQNNPDGTRSFKATIKQSELIGQSINEIGLFDEDGGLLFVSIPV</sequence>
<dbReference type="EMBL" id="AFJM02000075">
    <property type="protein sequence ID" value="EMM70433.1"/>
    <property type="molecule type" value="Genomic_DNA"/>
</dbReference>
<reference evidence="1 2" key="1">
    <citation type="submission" date="2013-01" db="EMBL/GenBank/DDBJ databases">
        <authorList>
            <person name="Harkins D.M."/>
            <person name="Durkin A.S."/>
            <person name="Brinkac L.M."/>
            <person name="Haft D.H."/>
            <person name="Selengut J.D."/>
            <person name="Sanka R."/>
            <person name="DePew J."/>
            <person name="Purushe J."/>
            <person name="Hospenthal D.R."/>
            <person name="Murray C.K."/>
            <person name="Pimentel G."/>
            <person name="Wasfy M."/>
            <person name="Vinetz J.M."/>
            <person name="Sutton G.G."/>
            <person name="Nierman W.C."/>
            <person name="Fouts D.E."/>
        </authorList>
    </citation>
    <scope>NUCLEOTIDE SEQUENCE [LARGE SCALE GENOMIC DNA]</scope>
    <source>
        <strain evidence="1 2">2006001855</strain>
    </source>
</reference>
<evidence type="ECO:0000313" key="1">
    <source>
        <dbReference type="EMBL" id="EMM70433.1"/>
    </source>
</evidence>
<accession>M6FC95</accession>
<name>M6FC95_9LEPT</name>
<proteinExistence type="predicted"/>
<evidence type="ECO:0000313" key="2">
    <source>
        <dbReference type="Proteomes" id="UP000012101"/>
    </source>
</evidence>
<organism evidence="1 2">
    <name type="scientific">Leptospira weilii str. 2006001855</name>
    <dbReference type="NCBI Taxonomy" id="996804"/>
    <lineage>
        <taxon>Bacteria</taxon>
        <taxon>Pseudomonadati</taxon>
        <taxon>Spirochaetota</taxon>
        <taxon>Spirochaetia</taxon>
        <taxon>Leptospirales</taxon>
        <taxon>Leptospiraceae</taxon>
        <taxon>Leptospira</taxon>
    </lineage>
</organism>